<name>A0A8J4UKV7_CLAMG</name>
<feature type="compositionally biased region" description="Basic and acidic residues" evidence="1">
    <location>
        <begin position="16"/>
        <end position="29"/>
    </location>
</feature>
<sequence length="59" mass="6540">MKLPSNKLHSSLTSLSHEDYMAKTPERPHQSALIKGSPERTIRFTPRPGIRTAGVLAID</sequence>
<accession>A0A8J4UKV7</accession>
<keyword evidence="3" id="KW-1185">Reference proteome</keyword>
<evidence type="ECO:0000313" key="3">
    <source>
        <dbReference type="Proteomes" id="UP000727407"/>
    </source>
</evidence>
<dbReference type="EMBL" id="QNUK01000071">
    <property type="protein sequence ID" value="KAF5903624.1"/>
    <property type="molecule type" value="Genomic_DNA"/>
</dbReference>
<dbReference type="AlphaFoldDB" id="A0A8J4UKV7"/>
<reference evidence="2" key="1">
    <citation type="submission" date="2020-07" db="EMBL/GenBank/DDBJ databases">
        <title>Clarias magur genome sequencing, assembly and annotation.</title>
        <authorList>
            <person name="Kushwaha B."/>
            <person name="Kumar R."/>
            <person name="Das P."/>
            <person name="Joshi C.G."/>
            <person name="Kumar D."/>
            <person name="Nagpure N.S."/>
            <person name="Pandey M."/>
            <person name="Agarwal S."/>
            <person name="Srivastava S."/>
            <person name="Singh M."/>
            <person name="Sahoo L."/>
            <person name="Jayasankar P."/>
            <person name="Meher P.K."/>
            <person name="Koringa P.G."/>
            <person name="Iquebal M.A."/>
            <person name="Das S.P."/>
            <person name="Bit A."/>
            <person name="Patnaik S."/>
            <person name="Patel N."/>
            <person name="Shah T.M."/>
            <person name="Hinsu A."/>
            <person name="Jena J.K."/>
        </authorList>
    </citation>
    <scope>NUCLEOTIDE SEQUENCE</scope>
    <source>
        <strain evidence="2">CIFAMagur01</strain>
        <tissue evidence="2">Testis</tissue>
    </source>
</reference>
<organism evidence="2 3">
    <name type="scientific">Clarias magur</name>
    <name type="common">Asian catfish</name>
    <name type="synonym">Macropteronotus magur</name>
    <dbReference type="NCBI Taxonomy" id="1594786"/>
    <lineage>
        <taxon>Eukaryota</taxon>
        <taxon>Metazoa</taxon>
        <taxon>Chordata</taxon>
        <taxon>Craniata</taxon>
        <taxon>Vertebrata</taxon>
        <taxon>Euteleostomi</taxon>
        <taxon>Actinopterygii</taxon>
        <taxon>Neopterygii</taxon>
        <taxon>Teleostei</taxon>
        <taxon>Ostariophysi</taxon>
        <taxon>Siluriformes</taxon>
        <taxon>Clariidae</taxon>
        <taxon>Clarias</taxon>
    </lineage>
</organism>
<gene>
    <name evidence="2" type="primary">pyrF</name>
    <name evidence="2" type="ORF">DAT39_006663</name>
</gene>
<protein>
    <submittedName>
        <fullName evidence="2">Orotidine 5'-phosphate decarboxylase</fullName>
    </submittedName>
</protein>
<proteinExistence type="predicted"/>
<feature type="region of interest" description="Disordered" evidence="1">
    <location>
        <begin position="1"/>
        <end position="59"/>
    </location>
</feature>
<comment type="caution">
    <text evidence="2">The sequence shown here is derived from an EMBL/GenBank/DDBJ whole genome shotgun (WGS) entry which is preliminary data.</text>
</comment>
<dbReference type="Proteomes" id="UP000727407">
    <property type="component" value="Unassembled WGS sequence"/>
</dbReference>
<evidence type="ECO:0000313" key="2">
    <source>
        <dbReference type="EMBL" id="KAF5903624.1"/>
    </source>
</evidence>
<evidence type="ECO:0000256" key="1">
    <source>
        <dbReference type="SAM" id="MobiDB-lite"/>
    </source>
</evidence>